<dbReference type="PIRSF" id="PIRSF000501">
    <property type="entry name" value="DHPS_Campy_prd"/>
    <property type="match status" value="1"/>
</dbReference>
<dbReference type="PANTHER" id="PTHR20941:SF1">
    <property type="entry name" value="FOLIC ACID SYNTHESIS PROTEIN FOL1"/>
    <property type="match status" value="1"/>
</dbReference>
<dbReference type="GO" id="GO:0004156">
    <property type="term" value="F:dihydropteroate synthase activity"/>
    <property type="evidence" value="ECO:0007669"/>
    <property type="project" value="UniProtKB-EC"/>
</dbReference>
<evidence type="ECO:0000256" key="3">
    <source>
        <dbReference type="ARBA" id="ARBA00004763"/>
    </source>
</evidence>
<dbReference type="NCBIfam" id="TIGR01496">
    <property type="entry name" value="DHPS"/>
    <property type="match status" value="1"/>
</dbReference>
<dbReference type="PROSITE" id="PS50972">
    <property type="entry name" value="PTERIN_BINDING"/>
    <property type="match status" value="1"/>
</dbReference>
<evidence type="ECO:0000259" key="9">
    <source>
        <dbReference type="PROSITE" id="PS50972"/>
    </source>
</evidence>
<dbReference type="RefSeq" id="WP_112058910.1">
    <property type="nucleotide sequence ID" value="NZ_UAWL01000006.1"/>
</dbReference>
<dbReference type="Gene3D" id="3.20.20.20">
    <property type="entry name" value="Dihydropteroate synthase-like"/>
    <property type="match status" value="1"/>
</dbReference>
<feature type="domain" description="Pterin-binding" evidence="9">
    <location>
        <begin position="118"/>
        <end position="371"/>
    </location>
</feature>
<keyword evidence="7" id="KW-0460">Magnesium</keyword>
<comment type="catalytic activity">
    <reaction evidence="1">
        <text>(7,8-dihydropterin-6-yl)methyl diphosphate + 4-aminobenzoate = 7,8-dihydropteroate + diphosphate</text>
        <dbReference type="Rhea" id="RHEA:19949"/>
        <dbReference type="ChEBI" id="CHEBI:17836"/>
        <dbReference type="ChEBI" id="CHEBI:17839"/>
        <dbReference type="ChEBI" id="CHEBI:33019"/>
        <dbReference type="ChEBI" id="CHEBI:72950"/>
        <dbReference type="EC" id="2.5.1.15"/>
    </reaction>
</comment>
<name>A0A2X3BFG1_9HELI</name>
<dbReference type="InterPro" id="IPR011005">
    <property type="entry name" value="Dihydropteroate_synth-like_sf"/>
</dbReference>
<dbReference type="CDD" id="cd00739">
    <property type="entry name" value="DHPS"/>
    <property type="match status" value="1"/>
</dbReference>
<comment type="pathway">
    <text evidence="3">Cofactor biosynthesis; tetrahydrofolate biosynthesis; 7,8-dihydrofolate from 2-amino-4-hydroxy-6-hydroxymethyl-7,8-dihydropteridine diphosphate and 4-aminobenzoate: step 1/2.</text>
</comment>
<keyword evidence="5 10" id="KW-0808">Transferase</keyword>
<dbReference type="GO" id="GO:0046872">
    <property type="term" value="F:metal ion binding"/>
    <property type="evidence" value="ECO:0007669"/>
    <property type="project" value="UniProtKB-KW"/>
</dbReference>
<reference evidence="10 11" key="1">
    <citation type="submission" date="2018-06" db="EMBL/GenBank/DDBJ databases">
        <authorList>
            <consortium name="Pathogen Informatics"/>
            <person name="Doyle S."/>
        </authorList>
    </citation>
    <scope>NUCLEOTIDE SEQUENCE [LARGE SCALE GENOMIC DNA]</scope>
    <source>
        <strain evidence="10 11">NCTC13102</strain>
    </source>
</reference>
<dbReference type="InterPro" id="IPR000489">
    <property type="entry name" value="Pterin-binding_dom"/>
</dbReference>
<gene>
    <name evidence="10" type="primary">folP</name>
    <name evidence="10" type="ORF">NCTC13102_01722</name>
</gene>
<dbReference type="InterPro" id="IPR006390">
    <property type="entry name" value="DHP_synth_dom"/>
</dbReference>
<dbReference type="Pfam" id="PF00809">
    <property type="entry name" value="Pterin_bind"/>
    <property type="match status" value="1"/>
</dbReference>
<evidence type="ECO:0000256" key="8">
    <source>
        <dbReference type="ARBA" id="ARBA00022909"/>
    </source>
</evidence>
<dbReference type="SUPFAM" id="SSF51717">
    <property type="entry name" value="Dihydropteroate synthetase-like"/>
    <property type="match status" value="1"/>
</dbReference>
<protein>
    <recommendedName>
        <fullName evidence="4">dihydropteroate synthase</fullName>
        <ecNumber evidence="4">2.5.1.15</ecNumber>
    </recommendedName>
</protein>
<evidence type="ECO:0000256" key="5">
    <source>
        <dbReference type="ARBA" id="ARBA00022679"/>
    </source>
</evidence>
<dbReference type="GO" id="GO:0046656">
    <property type="term" value="P:folic acid biosynthetic process"/>
    <property type="evidence" value="ECO:0007669"/>
    <property type="project" value="UniProtKB-KW"/>
</dbReference>
<dbReference type="EC" id="2.5.1.15" evidence="4"/>
<dbReference type="EMBL" id="UAWL01000006">
    <property type="protein sequence ID" value="SQB99383.1"/>
    <property type="molecule type" value="Genomic_DNA"/>
</dbReference>
<dbReference type="InterPro" id="IPR016227">
    <property type="entry name" value="Dihydropteroate_synthase_prd"/>
</dbReference>
<evidence type="ECO:0000313" key="11">
    <source>
        <dbReference type="Proteomes" id="UP000250166"/>
    </source>
</evidence>
<evidence type="ECO:0000256" key="1">
    <source>
        <dbReference type="ARBA" id="ARBA00000012"/>
    </source>
</evidence>
<proteinExistence type="predicted"/>
<evidence type="ECO:0000256" key="7">
    <source>
        <dbReference type="ARBA" id="ARBA00022842"/>
    </source>
</evidence>
<dbReference type="Proteomes" id="UP000250166">
    <property type="component" value="Unassembled WGS sequence"/>
</dbReference>
<accession>A0A2X3BFG1</accession>
<evidence type="ECO:0000256" key="2">
    <source>
        <dbReference type="ARBA" id="ARBA00001946"/>
    </source>
</evidence>
<dbReference type="PANTHER" id="PTHR20941">
    <property type="entry name" value="FOLATE SYNTHESIS PROTEINS"/>
    <property type="match status" value="1"/>
</dbReference>
<evidence type="ECO:0000256" key="4">
    <source>
        <dbReference type="ARBA" id="ARBA00012458"/>
    </source>
</evidence>
<organism evidence="10 11">
    <name type="scientific">Helicobacter fennelliae</name>
    <dbReference type="NCBI Taxonomy" id="215"/>
    <lineage>
        <taxon>Bacteria</taxon>
        <taxon>Pseudomonadati</taxon>
        <taxon>Campylobacterota</taxon>
        <taxon>Epsilonproteobacteria</taxon>
        <taxon>Campylobacterales</taxon>
        <taxon>Helicobacteraceae</taxon>
        <taxon>Helicobacter</taxon>
    </lineage>
</organism>
<dbReference type="GO" id="GO:0005829">
    <property type="term" value="C:cytosol"/>
    <property type="evidence" value="ECO:0007669"/>
    <property type="project" value="TreeGrafter"/>
</dbReference>
<evidence type="ECO:0000313" key="10">
    <source>
        <dbReference type="EMBL" id="SQB99383.1"/>
    </source>
</evidence>
<dbReference type="InterPro" id="IPR045031">
    <property type="entry name" value="DHP_synth-like"/>
</dbReference>
<sequence length="386" mass="42788">MNTQRLNPALLSSMLETINCEPMGKKIMHAKGEVYTFLLQSLTITQLQILKQELVSVGGDLATPREAILCEPKSYNALLIATKSQLLRVIDKCAMQPFGLKALAKTLASHLNAKQYKPRLMAIINLTPDSFHADSRHSPQEAIAKIQNLIAMQAPLIDIGAASSRPGSELIDYKVEIERLSEVCAYIKHHQLYKHTTFSIDTYNPQTADFALDSGFRIVNDVSGLADEKMFEVIGAFGADVVLMHSKGTPKNMAQLTEYSDLFGEIDMFFERKIAKLRDCGAGEIILDIGFGFAKSITQNLSLIQHLSHFKHFGLELLVGTSNKSTIGAITHQDNTANRLSGTLSLHLLALQNGASILRVHNYQEHLDMLRVYEALSQDISSTKEY</sequence>
<comment type="cofactor">
    <cofactor evidence="2">
        <name>Mg(2+)</name>
        <dbReference type="ChEBI" id="CHEBI:18420"/>
    </cofactor>
</comment>
<keyword evidence="6" id="KW-0479">Metal-binding</keyword>
<evidence type="ECO:0000256" key="6">
    <source>
        <dbReference type="ARBA" id="ARBA00022723"/>
    </source>
</evidence>
<dbReference type="AlphaFoldDB" id="A0A2X3BFG1"/>
<dbReference type="GO" id="GO:0046654">
    <property type="term" value="P:tetrahydrofolate biosynthetic process"/>
    <property type="evidence" value="ECO:0007669"/>
    <property type="project" value="TreeGrafter"/>
</dbReference>
<keyword evidence="8" id="KW-0289">Folate biosynthesis</keyword>